<name>A0ABD0TXT0_DENTH</name>
<evidence type="ECO:0000313" key="2">
    <source>
        <dbReference type="Proteomes" id="UP001552299"/>
    </source>
</evidence>
<reference evidence="1 2" key="1">
    <citation type="journal article" date="2024" name="Plant Biotechnol. J.">
        <title>Dendrobium thyrsiflorum genome and its molecular insights into genes involved in important horticultural traits.</title>
        <authorList>
            <person name="Chen B."/>
            <person name="Wang J.Y."/>
            <person name="Zheng P.J."/>
            <person name="Li K.L."/>
            <person name="Liang Y.M."/>
            <person name="Chen X.F."/>
            <person name="Zhang C."/>
            <person name="Zhao X."/>
            <person name="He X."/>
            <person name="Zhang G.Q."/>
            <person name="Liu Z.J."/>
            <person name="Xu Q."/>
        </authorList>
    </citation>
    <scope>NUCLEOTIDE SEQUENCE [LARGE SCALE GENOMIC DNA]</scope>
    <source>
        <strain evidence="1">GZMU011</strain>
    </source>
</reference>
<accession>A0ABD0TXT0</accession>
<evidence type="ECO:0000313" key="1">
    <source>
        <dbReference type="EMBL" id="KAL0904485.1"/>
    </source>
</evidence>
<proteinExistence type="predicted"/>
<organism evidence="1 2">
    <name type="scientific">Dendrobium thyrsiflorum</name>
    <name type="common">Pinecone-like raceme dendrobium</name>
    <name type="synonym">Orchid</name>
    <dbReference type="NCBI Taxonomy" id="117978"/>
    <lineage>
        <taxon>Eukaryota</taxon>
        <taxon>Viridiplantae</taxon>
        <taxon>Streptophyta</taxon>
        <taxon>Embryophyta</taxon>
        <taxon>Tracheophyta</taxon>
        <taxon>Spermatophyta</taxon>
        <taxon>Magnoliopsida</taxon>
        <taxon>Liliopsida</taxon>
        <taxon>Asparagales</taxon>
        <taxon>Orchidaceae</taxon>
        <taxon>Epidendroideae</taxon>
        <taxon>Malaxideae</taxon>
        <taxon>Dendrobiinae</taxon>
        <taxon>Dendrobium</taxon>
    </lineage>
</organism>
<sequence>MCGKMSLVWFGFSIVLELRFESKMFFLRLILLFKKVCGVVGVLSSPNQVVVILDVLNGIWSGSVGSRYEKLFICDNYHVVLCRVFVGSSFPSLAYLWLAFRSVGGVGMKAMSEDHFPPISVRFEALYLVLMFKYTIGILPNSLIELELSGFAQVLILDGKFCGIVAIVVSADDVSIDSFAMAFSSFVIGKKDL</sequence>
<dbReference type="EMBL" id="JANQDX010000019">
    <property type="protein sequence ID" value="KAL0904485.1"/>
    <property type="molecule type" value="Genomic_DNA"/>
</dbReference>
<dbReference type="AlphaFoldDB" id="A0ABD0TXT0"/>
<protein>
    <submittedName>
        <fullName evidence="1">Uncharacterized protein</fullName>
    </submittedName>
</protein>
<comment type="caution">
    <text evidence="1">The sequence shown here is derived from an EMBL/GenBank/DDBJ whole genome shotgun (WGS) entry which is preliminary data.</text>
</comment>
<gene>
    <name evidence="1" type="ORF">M5K25_026607</name>
</gene>
<keyword evidence="2" id="KW-1185">Reference proteome</keyword>
<dbReference type="Proteomes" id="UP001552299">
    <property type="component" value="Unassembled WGS sequence"/>
</dbReference>